<name>A0A8J2WC59_9CRUS</name>
<protein>
    <submittedName>
        <fullName evidence="1">Uncharacterized protein</fullName>
    </submittedName>
</protein>
<reference evidence="1" key="1">
    <citation type="submission" date="2021-11" db="EMBL/GenBank/DDBJ databases">
        <authorList>
            <person name="Schell T."/>
        </authorList>
    </citation>
    <scope>NUCLEOTIDE SEQUENCE</scope>
    <source>
        <strain evidence="1">M5</strain>
    </source>
</reference>
<dbReference type="AlphaFoldDB" id="A0A8J2WC59"/>
<evidence type="ECO:0000313" key="1">
    <source>
        <dbReference type="EMBL" id="CAH0112399.1"/>
    </source>
</evidence>
<organism evidence="1 2">
    <name type="scientific">Daphnia galeata</name>
    <dbReference type="NCBI Taxonomy" id="27404"/>
    <lineage>
        <taxon>Eukaryota</taxon>
        <taxon>Metazoa</taxon>
        <taxon>Ecdysozoa</taxon>
        <taxon>Arthropoda</taxon>
        <taxon>Crustacea</taxon>
        <taxon>Branchiopoda</taxon>
        <taxon>Diplostraca</taxon>
        <taxon>Cladocera</taxon>
        <taxon>Anomopoda</taxon>
        <taxon>Daphniidae</taxon>
        <taxon>Daphnia</taxon>
    </lineage>
</organism>
<dbReference type="Proteomes" id="UP000789390">
    <property type="component" value="Unassembled WGS sequence"/>
</dbReference>
<keyword evidence="2" id="KW-1185">Reference proteome</keyword>
<comment type="caution">
    <text evidence="1">The sequence shown here is derived from an EMBL/GenBank/DDBJ whole genome shotgun (WGS) entry which is preliminary data.</text>
</comment>
<gene>
    <name evidence="1" type="ORF">DGAL_LOCUS16114</name>
</gene>
<dbReference type="EMBL" id="CAKKLH010000325">
    <property type="protein sequence ID" value="CAH0112399.1"/>
    <property type="molecule type" value="Genomic_DNA"/>
</dbReference>
<evidence type="ECO:0000313" key="2">
    <source>
        <dbReference type="Proteomes" id="UP000789390"/>
    </source>
</evidence>
<sequence length="404" mass="45209">MEILCKIKEFNNKIYGANKASKLTRKFRQPLGANWSQWANIFNEVPISNHLEQIGHNSLITLLPNQYHKVPKKPGANSMPGHDQEKVLPQKGSKVGVKLCGDHFDDDDILKRKIVSGKFYAYRRQRLASGALPKHYLDGSLGQEPKVNFPYCEQSGNLHSCCEVDGSLDHHWSANCNQFVHYHHSSCEVDESQGQETMVTSSICNQSGNLHSFIDVAKDSKDTTASSSYGTVGERKHSNSVKVADLELDDAAVKRLKLDHSASQKRYSRAMKKTRNVGAVLNIYGEPLTMEIIHPPTSDQFFHFESNSIAALMNLITNTGLIGRFRDADNLINNWRHGSFDPQPPPNYLTNLSEEIISNVTEVNLGVIAEKNLKNWDIEAQILGCAISGVKDFDMGPTKYHHLP</sequence>
<proteinExistence type="predicted"/>
<accession>A0A8J2WC59</accession>